<dbReference type="Gene3D" id="1.10.533.10">
    <property type="entry name" value="Death Domain, Fas"/>
    <property type="match status" value="1"/>
</dbReference>
<organism evidence="2 3">
    <name type="scientific">Owenia fusiformis</name>
    <name type="common">Polychaete worm</name>
    <dbReference type="NCBI Taxonomy" id="6347"/>
    <lineage>
        <taxon>Eukaryota</taxon>
        <taxon>Metazoa</taxon>
        <taxon>Spiralia</taxon>
        <taxon>Lophotrochozoa</taxon>
        <taxon>Annelida</taxon>
        <taxon>Polychaeta</taxon>
        <taxon>Sedentaria</taxon>
        <taxon>Canalipalpata</taxon>
        <taxon>Sabellida</taxon>
        <taxon>Oweniida</taxon>
        <taxon>Oweniidae</taxon>
        <taxon>Owenia</taxon>
    </lineage>
</organism>
<accession>A0A8J1UXV5</accession>
<evidence type="ECO:0000313" key="2">
    <source>
        <dbReference type="EMBL" id="CAH1800867.1"/>
    </source>
</evidence>
<dbReference type="InterPro" id="IPR011029">
    <property type="entry name" value="DEATH-like_dom_sf"/>
</dbReference>
<comment type="caution">
    <text evidence="2">The sequence shown here is derived from an EMBL/GenBank/DDBJ whole genome shotgun (WGS) entry which is preliminary data.</text>
</comment>
<gene>
    <name evidence="2" type="ORF">OFUS_LOCUS24705</name>
</gene>
<dbReference type="Proteomes" id="UP000749559">
    <property type="component" value="Unassembled WGS sequence"/>
</dbReference>
<dbReference type="SMR" id="A0A8J1UXV5"/>
<dbReference type="SUPFAM" id="SSF47986">
    <property type="entry name" value="DEATH domain"/>
    <property type="match status" value="1"/>
</dbReference>
<sequence>MSGDDLFFKKLAGQFGFDVHPIGIHLGFTLKEIETMKQNNQHNSLLWGIGLLNEWKGNLPRGTTPADKWKQLAKAMEEAKRNDLADMVDEHAKGDVAPPQVQEEAQPHLPVPMAEGDTQDGNMENQTGKAGTAIHIPNEDDRPKVVAGARPTNVAGKSRLVSEETCVQQATSSNP</sequence>
<dbReference type="AlphaFoldDB" id="A0A8J1UXV5"/>
<name>A0A8J1UXV5_OWEFU</name>
<evidence type="ECO:0000313" key="3">
    <source>
        <dbReference type="Proteomes" id="UP000749559"/>
    </source>
</evidence>
<dbReference type="EMBL" id="CAIIXF020000012">
    <property type="protein sequence ID" value="CAH1800867.1"/>
    <property type="molecule type" value="Genomic_DNA"/>
</dbReference>
<feature type="compositionally biased region" description="Polar residues" evidence="1">
    <location>
        <begin position="165"/>
        <end position="175"/>
    </location>
</feature>
<reference evidence="2" key="1">
    <citation type="submission" date="2022-03" db="EMBL/GenBank/DDBJ databases">
        <authorList>
            <person name="Martin C."/>
        </authorList>
    </citation>
    <scope>NUCLEOTIDE SEQUENCE</scope>
</reference>
<evidence type="ECO:0000256" key="1">
    <source>
        <dbReference type="SAM" id="MobiDB-lite"/>
    </source>
</evidence>
<protein>
    <submittedName>
        <fullName evidence="2">Uncharacterized protein</fullName>
    </submittedName>
</protein>
<feature type="region of interest" description="Disordered" evidence="1">
    <location>
        <begin position="126"/>
        <end position="175"/>
    </location>
</feature>
<keyword evidence="3" id="KW-1185">Reference proteome</keyword>
<proteinExistence type="predicted"/>